<keyword evidence="10" id="KW-1185">Reference proteome</keyword>
<comment type="similarity">
    <text evidence="2">Belongs to the MAD1 family.</text>
</comment>
<evidence type="ECO:0000256" key="5">
    <source>
        <dbReference type="ARBA" id="ARBA00023242"/>
    </source>
</evidence>
<dbReference type="GO" id="GO:0051315">
    <property type="term" value="P:attachment of mitotic spindle microtubules to kinetochore"/>
    <property type="evidence" value="ECO:0007669"/>
    <property type="project" value="TreeGrafter"/>
</dbReference>
<reference evidence="9" key="1">
    <citation type="journal article" date="2021" name="bioRxiv">
        <title>Whole Genome Assembly and Annotation of Northern Wild Rice, Zizania palustris L., Supports a Whole Genome Duplication in the Zizania Genus.</title>
        <authorList>
            <person name="Haas M."/>
            <person name="Kono T."/>
            <person name="Macchietto M."/>
            <person name="Millas R."/>
            <person name="McGilp L."/>
            <person name="Shao M."/>
            <person name="Duquette J."/>
            <person name="Hirsch C.N."/>
            <person name="Kimball J."/>
        </authorList>
    </citation>
    <scope>NUCLEOTIDE SEQUENCE</scope>
    <source>
        <tissue evidence="9">Fresh leaf tissue</tissue>
    </source>
</reference>
<sequence>MIIRTPPQRKRRADSVVDVDADLAATAVTARSPVSDRRLVLYDRPTALVPAGVSGEPMDDMVCTYHCRQMVKSDFMVALNTAEKQVQEYRKALDVLEEQLSKSEDERATCQDKLNYVEQELAATKGQEVALQERLLKEVGDFQERYRDQVKKIVELEAELKKEIDSRIAAESSSASAKESIKELEGNLQRLSDNSEREKKILEKKLSYLQDDAQLSVSKLNAELERMGLRAQNSESEAKLLNEQLDDLKRQLDESLHEKNEMELKQLNSSALSYQRTPTDDQKLIKLLQEELRNYEKEVHEARRLKSSHTNVELLKEKLLEEQGRRERVEMDLSKLQEIEAKAQKLELELASCTALLSNIPDVSCFGDIPQKIADLQMQALTNLNKVGEVTSQLKELKVALEFADLSKQHAEGEATLAKERAESATREVKRLELLLAAVSEERDRLRKEHAMSTNQKPKDGDDASSKNMESDLSRMEKVVSELENTIRDQRELISQQHTELNLMNEKLSMEARKAKSLEREGDQLRSQVALLESKLGHGDYSASSTKVLRMVNTLAVDSEAKQTIEALQAELKKTKERLQAVEELKGQADVGTVVDANIAEKLAQLKNQIATLEKREERYKTVFAERISVFRKACCSLFGYKVLLIQHYPYSIVGSFNLLLLSMHFFYCTL</sequence>
<evidence type="ECO:0000313" key="10">
    <source>
        <dbReference type="Proteomes" id="UP000729402"/>
    </source>
</evidence>
<dbReference type="InterPro" id="IPR008672">
    <property type="entry name" value="Mad1"/>
</dbReference>
<dbReference type="Proteomes" id="UP000729402">
    <property type="component" value="Unassembled WGS sequence"/>
</dbReference>
<dbReference type="GO" id="GO:0005635">
    <property type="term" value="C:nuclear envelope"/>
    <property type="evidence" value="ECO:0007669"/>
    <property type="project" value="TreeGrafter"/>
</dbReference>
<name>A0A8J5VTN7_ZIZPA</name>
<evidence type="ECO:0000313" key="9">
    <source>
        <dbReference type="EMBL" id="KAG8054544.1"/>
    </source>
</evidence>
<keyword evidence="4" id="KW-0498">Mitosis</keyword>
<proteinExistence type="inferred from homology"/>
<dbReference type="GO" id="GO:0051301">
    <property type="term" value="P:cell division"/>
    <property type="evidence" value="ECO:0007669"/>
    <property type="project" value="UniProtKB-KW"/>
</dbReference>
<feature type="coiled-coil region" evidence="7">
    <location>
        <begin position="139"/>
        <end position="356"/>
    </location>
</feature>
<dbReference type="GO" id="GO:0000776">
    <property type="term" value="C:kinetochore"/>
    <property type="evidence" value="ECO:0007669"/>
    <property type="project" value="TreeGrafter"/>
</dbReference>
<organism evidence="9 10">
    <name type="scientific">Zizania palustris</name>
    <name type="common">Northern wild rice</name>
    <dbReference type="NCBI Taxonomy" id="103762"/>
    <lineage>
        <taxon>Eukaryota</taxon>
        <taxon>Viridiplantae</taxon>
        <taxon>Streptophyta</taxon>
        <taxon>Embryophyta</taxon>
        <taxon>Tracheophyta</taxon>
        <taxon>Spermatophyta</taxon>
        <taxon>Magnoliopsida</taxon>
        <taxon>Liliopsida</taxon>
        <taxon>Poales</taxon>
        <taxon>Poaceae</taxon>
        <taxon>BOP clade</taxon>
        <taxon>Oryzoideae</taxon>
        <taxon>Oryzeae</taxon>
        <taxon>Zizaniinae</taxon>
        <taxon>Zizania</taxon>
    </lineage>
</organism>
<keyword evidence="7" id="KW-0175">Coiled coil</keyword>
<dbReference type="Pfam" id="PF05557">
    <property type="entry name" value="MAD"/>
    <property type="match status" value="1"/>
</dbReference>
<evidence type="ECO:0000256" key="8">
    <source>
        <dbReference type="SAM" id="MobiDB-lite"/>
    </source>
</evidence>
<gene>
    <name evidence="9" type="ORF">GUJ93_ZPchr0001g32054</name>
</gene>
<dbReference type="PANTHER" id="PTHR23168">
    <property type="entry name" value="MITOTIC SPINDLE ASSEMBLY CHECKPOINT PROTEIN MAD1 MITOTIC ARREST DEFICIENT-LIKE PROTEIN 1"/>
    <property type="match status" value="1"/>
</dbReference>
<evidence type="ECO:0000256" key="3">
    <source>
        <dbReference type="ARBA" id="ARBA00022618"/>
    </source>
</evidence>
<reference evidence="9" key="2">
    <citation type="submission" date="2021-02" db="EMBL/GenBank/DDBJ databases">
        <authorList>
            <person name="Kimball J.A."/>
            <person name="Haas M.W."/>
            <person name="Macchietto M."/>
            <person name="Kono T."/>
            <person name="Duquette J."/>
            <person name="Shao M."/>
        </authorList>
    </citation>
    <scope>NUCLEOTIDE SEQUENCE</scope>
    <source>
        <tissue evidence="9">Fresh leaf tissue</tissue>
    </source>
</reference>
<keyword evidence="5" id="KW-0539">Nucleus</keyword>
<feature type="coiled-coil region" evidence="7">
    <location>
        <begin position="79"/>
        <end position="113"/>
    </location>
</feature>
<keyword evidence="6" id="KW-0131">Cell cycle</keyword>
<keyword evidence="3" id="KW-0132">Cell division</keyword>
<evidence type="ECO:0000256" key="2">
    <source>
        <dbReference type="ARBA" id="ARBA00008029"/>
    </source>
</evidence>
<protein>
    <submittedName>
        <fullName evidence="9">Uncharacterized protein</fullName>
    </submittedName>
</protein>
<evidence type="ECO:0000256" key="6">
    <source>
        <dbReference type="ARBA" id="ARBA00023306"/>
    </source>
</evidence>
<evidence type="ECO:0000256" key="4">
    <source>
        <dbReference type="ARBA" id="ARBA00022776"/>
    </source>
</evidence>
<dbReference type="OrthoDB" id="331602at2759"/>
<dbReference type="GO" id="GO:0007094">
    <property type="term" value="P:mitotic spindle assembly checkpoint signaling"/>
    <property type="evidence" value="ECO:0007669"/>
    <property type="project" value="InterPro"/>
</dbReference>
<evidence type="ECO:0000256" key="7">
    <source>
        <dbReference type="SAM" id="Coils"/>
    </source>
</evidence>
<accession>A0A8J5VTN7</accession>
<dbReference type="GO" id="GO:0072686">
    <property type="term" value="C:mitotic spindle"/>
    <property type="evidence" value="ECO:0007669"/>
    <property type="project" value="TreeGrafter"/>
</dbReference>
<comment type="caution">
    <text evidence="9">The sequence shown here is derived from an EMBL/GenBank/DDBJ whole genome shotgun (WGS) entry which is preliminary data.</text>
</comment>
<comment type="subcellular location">
    <subcellularLocation>
        <location evidence="1">Nucleus</location>
    </subcellularLocation>
</comment>
<feature type="region of interest" description="Disordered" evidence="8">
    <location>
        <begin position="445"/>
        <end position="474"/>
    </location>
</feature>
<dbReference type="PANTHER" id="PTHR23168:SF0">
    <property type="entry name" value="MITOTIC SPINDLE ASSEMBLY CHECKPOINT PROTEIN MAD1"/>
    <property type="match status" value="1"/>
</dbReference>
<dbReference type="EMBL" id="JAAALK010000288">
    <property type="protein sequence ID" value="KAG8054544.1"/>
    <property type="molecule type" value="Genomic_DNA"/>
</dbReference>
<dbReference type="AlphaFoldDB" id="A0A8J5VTN7"/>
<evidence type="ECO:0000256" key="1">
    <source>
        <dbReference type="ARBA" id="ARBA00004123"/>
    </source>
</evidence>